<evidence type="ECO:0000313" key="5">
    <source>
        <dbReference type="WBParaSite" id="NBR_0000282701-mRNA-1"/>
    </source>
</evidence>
<reference evidence="5" key="1">
    <citation type="submission" date="2017-02" db="UniProtKB">
        <authorList>
            <consortium name="WormBaseParasite"/>
        </authorList>
    </citation>
    <scope>IDENTIFICATION</scope>
</reference>
<dbReference type="GO" id="GO:0006435">
    <property type="term" value="P:threonyl-tRNA aminoacylation"/>
    <property type="evidence" value="ECO:0007669"/>
    <property type="project" value="TreeGrafter"/>
</dbReference>
<dbReference type="InterPro" id="IPR002314">
    <property type="entry name" value="aa-tRNA-synt_IIb"/>
</dbReference>
<dbReference type="Gene3D" id="3.30.930.10">
    <property type="entry name" value="Bira Bifunctional Protein, Domain 2"/>
    <property type="match status" value="1"/>
</dbReference>
<feature type="domain" description="Aminoacyl-tRNA synthetase class II (G/ P/ S/T)" evidence="2">
    <location>
        <begin position="123"/>
        <end position="255"/>
    </location>
</feature>
<dbReference type="WBParaSite" id="NBR_0000282701-mRNA-1">
    <property type="protein sequence ID" value="NBR_0000282701-mRNA-1"/>
    <property type="gene ID" value="NBR_0000282701"/>
</dbReference>
<dbReference type="GO" id="GO:0005524">
    <property type="term" value="F:ATP binding"/>
    <property type="evidence" value="ECO:0007669"/>
    <property type="project" value="InterPro"/>
</dbReference>
<dbReference type="GO" id="GO:0004829">
    <property type="term" value="F:threonine-tRNA ligase activity"/>
    <property type="evidence" value="ECO:0007669"/>
    <property type="project" value="TreeGrafter"/>
</dbReference>
<dbReference type="GO" id="GO:0005739">
    <property type="term" value="C:mitochondrion"/>
    <property type="evidence" value="ECO:0007669"/>
    <property type="project" value="TreeGrafter"/>
</dbReference>
<evidence type="ECO:0000313" key="4">
    <source>
        <dbReference type="Proteomes" id="UP000271162"/>
    </source>
</evidence>
<gene>
    <name evidence="3" type="ORF">NBR_LOCUS2826</name>
</gene>
<reference evidence="3 4" key="2">
    <citation type="submission" date="2018-11" db="EMBL/GenBank/DDBJ databases">
        <authorList>
            <consortium name="Pathogen Informatics"/>
        </authorList>
    </citation>
    <scope>NUCLEOTIDE SEQUENCE [LARGE SCALE GENOMIC DNA]</scope>
</reference>
<dbReference type="Proteomes" id="UP000271162">
    <property type="component" value="Unassembled WGS sequence"/>
</dbReference>
<evidence type="ECO:0000256" key="1">
    <source>
        <dbReference type="ARBA" id="ARBA00022917"/>
    </source>
</evidence>
<organism evidence="5">
    <name type="scientific">Nippostrongylus brasiliensis</name>
    <name type="common">Rat hookworm</name>
    <dbReference type="NCBI Taxonomy" id="27835"/>
    <lineage>
        <taxon>Eukaryota</taxon>
        <taxon>Metazoa</taxon>
        <taxon>Ecdysozoa</taxon>
        <taxon>Nematoda</taxon>
        <taxon>Chromadorea</taxon>
        <taxon>Rhabditida</taxon>
        <taxon>Rhabditina</taxon>
        <taxon>Rhabditomorpha</taxon>
        <taxon>Strongyloidea</taxon>
        <taxon>Heligmosomidae</taxon>
        <taxon>Nippostrongylus</taxon>
    </lineage>
</organism>
<sequence length="266" mass="30614">MARLRLPLPSRCPQHDTAVPDRFYGLPYVDLSERPEPIQRPNRDDGLPFTDLSAPGFPFWGSRTTHAYNVLVQFIISEYSKHGFYEAIAPNMYPYSLWEPLGRWQFFSHEIQRLKVMRGDMITAGCSGHCLFFGHRIPLASELPIRFSDFSVVYRRNGTASPLPLPFECGMSEDDSHIFCRPDQIIQEIKNIFDLMLFFYENVMKFEVMAELSTAGHDCCTGDASLWDATENILKKEFRRRRIPLKTREGAAPFYGPRVSVSIVSM</sequence>
<proteinExistence type="predicted"/>
<accession>A0A0N4XJX5</accession>
<keyword evidence="4" id="KW-1185">Reference proteome</keyword>
<dbReference type="EMBL" id="UYSL01003622">
    <property type="protein sequence ID" value="VDL66415.1"/>
    <property type="molecule type" value="Genomic_DNA"/>
</dbReference>
<dbReference type="AlphaFoldDB" id="A0A0N4XJX5"/>
<keyword evidence="1" id="KW-0648">Protein biosynthesis</keyword>
<dbReference type="SUPFAM" id="SSF55681">
    <property type="entry name" value="Class II aaRS and biotin synthetases"/>
    <property type="match status" value="1"/>
</dbReference>
<name>A0A0N4XJX5_NIPBR</name>
<dbReference type="PANTHER" id="PTHR11451:SF46">
    <property type="entry name" value="THREONINE--TRNA LIGASE"/>
    <property type="match status" value="1"/>
</dbReference>
<dbReference type="Pfam" id="PF00587">
    <property type="entry name" value="tRNA-synt_2b"/>
    <property type="match status" value="1"/>
</dbReference>
<dbReference type="InterPro" id="IPR045864">
    <property type="entry name" value="aa-tRNA-synth_II/BPL/LPL"/>
</dbReference>
<evidence type="ECO:0000259" key="2">
    <source>
        <dbReference type="Pfam" id="PF00587"/>
    </source>
</evidence>
<dbReference type="PANTHER" id="PTHR11451">
    <property type="entry name" value="THREONINE-TRNA LIGASE"/>
    <property type="match status" value="1"/>
</dbReference>
<dbReference type="STRING" id="27835.A0A0N4XJX5"/>
<protein>
    <submittedName>
        <fullName evidence="5">Putative threonyl-tRNA synthetase (inferred by orthology to a S. mansoni protein)</fullName>
    </submittedName>
</protein>
<evidence type="ECO:0000313" key="3">
    <source>
        <dbReference type="EMBL" id="VDL66415.1"/>
    </source>
</evidence>